<evidence type="ECO:0000256" key="2">
    <source>
        <dbReference type="ARBA" id="ARBA00005417"/>
    </source>
</evidence>
<dbReference type="PANTHER" id="PTHR43297:SF14">
    <property type="entry name" value="ATPASE AAA-TYPE CORE DOMAIN-CONTAINING PROTEIN"/>
    <property type="match status" value="1"/>
</dbReference>
<keyword evidence="3" id="KW-0813">Transport</keyword>
<feature type="domain" description="ABC transporter" evidence="10">
    <location>
        <begin position="5"/>
        <end position="255"/>
    </location>
</feature>
<dbReference type="EMBL" id="JAUOPJ010000010">
    <property type="protein sequence ID" value="MDO6458030.1"/>
    <property type="molecule type" value="Genomic_DNA"/>
</dbReference>
<dbReference type="GO" id="GO:0016887">
    <property type="term" value="F:ATP hydrolysis activity"/>
    <property type="evidence" value="ECO:0007669"/>
    <property type="project" value="InterPro"/>
</dbReference>
<evidence type="ECO:0000256" key="5">
    <source>
        <dbReference type="ARBA" id="ARBA00022519"/>
    </source>
</evidence>
<evidence type="ECO:0000313" key="11">
    <source>
        <dbReference type="EMBL" id="MDO6458030.1"/>
    </source>
</evidence>
<dbReference type="Pfam" id="PF00005">
    <property type="entry name" value="ABC_tran"/>
    <property type="match status" value="1"/>
</dbReference>
<sequence length="269" mass="29266">MSNLLTVSNLTLATSDKVLVEDLSFSIARGERFGLIGESGSGKSLTSLAILGLLPPAIRPTGSITLEGEEIIGAPERCLGGLRGSVVASVFQEPLTALDPLMPLGRQIAGPVRRRLQREGRDSDRATVKREVHALLDQVRLPDPNRLYGSYPHEVSGGQRQRVAIAMALACQPRLLIADEPTTALDVTTQVEIIRLINTLVEELDIALLFISHDLAVVGQIAERVMVMRHGRAIETGDTQQVLTQPQDDYTRNLVTAARRFDDALEGHK</sequence>
<evidence type="ECO:0000256" key="1">
    <source>
        <dbReference type="ARBA" id="ARBA00004417"/>
    </source>
</evidence>
<comment type="similarity">
    <text evidence="2">Belongs to the ABC transporter superfamily.</text>
</comment>
<dbReference type="AlphaFoldDB" id="A0AAW7XVF6"/>
<dbReference type="PROSITE" id="PS00211">
    <property type="entry name" value="ABC_TRANSPORTER_1"/>
    <property type="match status" value="1"/>
</dbReference>
<evidence type="ECO:0000259" key="10">
    <source>
        <dbReference type="PROSITE" id="PS50893"/>
    </source>
</evidence>
<dbReference type="SUPFAM" id="SSF52540">
    <property type="entry name" value="P-loop containing nucleoside triphosphate hydrolases"/>
    <property type="match status" value="1"/>
</dbReference>
<evidence type="ECO:0000256" key="7">
    <source>
        <dbReference type="ARBA" id="ARBA00022840"/>
    </source>
</evidence>
<comment type="subcellular location">
    <subcellularLocation>
        <location evidence="1">Cell inner membrane</location>
        <topology evidence="1">Peripheral membrane protein</topology>
    </subcellularLocation>
</comment>
<keyword evidence="7 11" id="KW-0067">ATP-binding</keyword>
<dbReference type="InterPro" id="IPR050388">
    <property type="entry name" value="ABC_Ni/Peptide_Import"/>
</dbReference>
<evidence type="ECO:0000256" key="4">
    <source>
        <dbReference type="ARBA" id="ARBA00022475"/>
    </source>
</evidence>
<keyword evidence="6" id="KW-0547">Nucleotide-binding</keyword>
<dbReference type="RefSeq" id="WP_303494836.1">
    <property type="nucleotide sequence ID" value="NZ_JAUOPJ010000010.1"/>
</dbReference>
<evidence type="ECO:0000313" key="12">
    <source>
        <dbReference type="Proteomes" id="UP001169823"/>
    </source>
</evidence>
<accession>A0AAW7XVF6</accession>
<keyword evidence="9" id="KW-0472">Membrane</keyword>
<dbReference type="Proteomes" id="UP001169823">
    <property type="component" value="Unassembled WGS sequence"/>
</dbReference>
<keyword evidence="5" id="KW-0997">Cell inner membrane</keyword>
<keyword evidence="4" id="KW-1003">Cell membrane</keyword>
<evidence type="ECO:0000256" key="6">
    <source>
        <dbReference type="ARBA" id="ARBA00022741"/>
    </source>
</evidence>
<name>A0AAW7XVF6_9RHOB</name>
<dbReference type="InterPro" id="IPR017871">
    <property type="entry name" value="ABC_transporter-like_CS"/>
</dbReference>
<comment type="caution">
    <text evidence="11">The sequence shown here is derived from an EMBL/GenBank/DDBJ whole genome shotgun (WGS) entry which is preliminary data.</text>
</comment>
<dbReference type="InterPro" id="IPR027417">
    <property type="entry name" value="P-loop_NTPase"/>
</dbReference>
<dbReference type="PANTHER" id="PTHR43297">
    <property type="entry name" value="OLIGOPEPTIDE TRANSPORT ATP-BINDING PROTEIN APPD"/>
    <property type="match status" value="1"/>
</dbReference>
<gene>
    <name evidence="11" type="ORF">Q4494_13150</name>
</gene>
<reference evidence="11" key="1">
    <citation type="submission" date="2023-07" db="EMBL/GenBank/DDBJ databases">
        <title>Genome content predicts the carbon catabolic preferences of heterotrophic bacteria.</title>
        <authorList>
            <person name="Gralka M."/>
        </authorList>
    </citation>
    <scope>NUCLEOTIDE SEQUENCE</scope>
    <source>
        <strain evidence="11">I2M02</strain>
    </source>
</reference>
<dbReference type="Gene3D" id="3.40.50.300">
    <property type="entry name" value="P-loop containing nucleotide triphosphate hydrolases"/>
    <property type="match status" value="1"/>
</dbReference>
<dbReference type="SMART" id="SM00382">
    <property type="entry name" value="AAA"/>
    <property type="match status" value="1"/>
</dbReference>
<evidence type="ECO:0000256" key="3">
    <source>
        <dbReference type="ARBA" id="ARBA00022448"/>
    </source>
</evidence>
<evidence type="ECO:0000256" key="8">
    <source>
        <dbReference type="ARBA" id="ARBA00022967"/>
    </source>
</evidence>
<keyword evidence="8" id="KW-1278">Translocase</keyword>
<organism evidence="11 12">
    <name type="scientific">Celeribacter halophilus</name>
    <dbReference type="NCBI Taxonomy" id="576117"/>
    <lineage>
        <taxon>Bacteria</taxon>
        <taxon>Pseudomonadati</taxon>
        <taxon>Pseudomonadota</taxon>
        <taxon>Alphaproteobacteria</taxon>
        <taxon>Rhodobacterales</taxon>
        <taxon>Roseobacteraceae</taxon>
        <taxon>Celeribacter</taxon>
    </lineage>
</organism>
<dbReference type="InterPro" id="IPR003593">
    <property type="entry name" value="AAA+_ATPase"/>
</dbReference>
<dbReference type="GO" id="GO:0005886">
    <property type="term" value="C:plasma membrane"/>
    <property type="evidence" value="ECO:0007669"/>
    <property type="project" value="UniProtKB-SubCell"/>
</dbReference>
<dbReference type="InterPro" id="IPR003439">
    <property type="entry name" value="ABC_transporter-like_ATP-bd"/>
</dbReference>
<dbReference type="GO" id="GO:0005524">
    <property type="term" value="F:ATP binding"/>
    <property type="evidence" value="ECO:0007669"/>
    <property type="project" value="UniProtKB-KW"/>
</dbReference>
<dbReference type="CDD" id="cd03257">
    <property type="entry name" value="ABC_NikE_OppD_transporters"/>
    <property type="match status" value="1"/>
</dbReference>
<evidence type="ECO:0000256" key="9">
    <source>
        <dbReference type="ARBA" id="ARBA00023136"/>
    </source>
</evidence>
<dbReference type="PROSITE" id="PS50893">
    <property type="entry name" value="ABC_TRANSPORTER_2"/>
    <property type="match status" value="1"/>
</dbReference>
<protein>
    <submittedName>
        <fullName evidence="11">ABC transporter ATP-binding protein</fullName>
    </submittedName>
</protein>
<proteinExistence type="inferred from homology"/>